<sequence>MRYCFALCALHFALIYVPDLLAEQIEQTKLWERELAEKRNKAKQAATTTSSTIESQNAINNPNQDQEQPTQDSPATTSPKTEFPKGIFILALGFDAVGWIPYVNFVTEPTAAVIFGYWQKKYQNTDYLTVLANIAIWKGIDVFTAGIFPSNAGLVIRAYIKKRA</sequence>
<feature type="region of interest" description="Disordered" evidence="1">
    <location>
        <begin position="41"/>
        <end position="79"/>
    </location>
</feature>
<gene>
    <name evidence="3" type="ORF">A2907_01060</name>
</gene>
<accession>A0A1F5C864</accession>
<feature type="signal peptide" evidence="2">
    <location>
        <begin position="1"/>
        <end position="22"/>
    </location>
</feature>
<reference evidence="3 4" key="1">
    <citation type="journal article" date="2016" name="Nat. Commun.">
        <title>Thousands of microbial genomes shed light on interconnected biogeochemical processes in an aquifer system.</title>
        <authorList>
            <person name="Anantharaman K."/>
            <person name="Brown C.T."/>
            <person name="Hug L.A."/>
            <person name="Sharon I."/>
            <person name="Castelle C.J."/>
            <person name="Probst A.J."/>
            <person name="Thomas B.C."/>
            <person name="Singh A."/>
            <person name="Wilkins M.J."/>
            <person name="Karaoz U."/>
            <person name="Brodie E.L."/>
            <person name="Williams K.H."/>
            <person name="Hubbard S.S."/>
            <person name="Banfield J.F."/>
        </authorList>
    </citation>
    <scope>NUCLEOTIDE SEQUENCE [LARGE SCALE GENOMIC DNA]</scope>
</reference>
<organism evidence="3 4">
    <name type="scientific">Candidatus Azambacteria bacterium RIFCSPLOWO2_01_FULL_37_9</name>
    <dbReference type="NCBI Taxonomy" id="1797297"/>
    <lineage>
        <taxon>Bacteria</taxon>
        <taxon>Candidatus Azamiibacteriota</taxon>
    </lineage>
</organism>
<evidence type="ECO:0000313" key="4">
    <source>
        <dbReference type="Proteomes" id="UP000177947"/>
    </source>
</evidence>
<evidence type="ECO:0000313" key="3">
    <source>
        <dbReference type="EMBL" id="OGD39036.1"/>
    </source>
</evidence>
<evidence type="ECO:0000256" key="1">
    <source>
        <dbReference type="SAM" id="MobiDB-lite"/>
    </source>
</evidence>
<keyword evidence="2" id="KW-0732">Signal</keyword>
<feature type="compositionally biased region" description="Polar residues" evidence="1">
    <location>
        <begin position="53"/>
        <end position="79"/>
    </location>
</feature>
<dbReference type="Proteomes" id="UP000177947">
    <property type="component" value="Unassembled WGS sequence"/>
</dbReference>
<comment type="caution">
    <text evidence="3">The sequence shown here is derived from an EMBL/GenBank/DDBJ whole genome shotgun (WGS) entry which is preliminary data.</text>
</comment>
<evidence type="ECO:0000256" key="2">
    <source>
        <dbReference type="SAM" id="SignalP"/>
    </source>
</evidence>
<name>A0A1F5C864_9BACT</name>
<protein>
    <submittedName>
        <fullName evidence="3">Uncharacterized protein</fullName>
    </submittedName>
</protein>
<dbReference type="EMBL" id="MEYQ01000019">
    <property type="protein sequence ID" value="OGD39036.1"/>
    <property type="molecule type" value="Genomic_DNA"/>
</dbReference>
<proteinExistence type="predicted"/>
<dbReference type="AlphaFoldDB" id="A0A1F5C864"/>
<feature type="chain" id="PRO_5009518156" evidence="2">
    <location>
        <begin position="23"/>
        <end position="164"/>
    </location>
</feature>